<evidence type="ECO:0000313" key="1">
    <source>
        <dbReference type="EMBL" id="KXB08209.1"/>
    </source>
</evidence>
<reference evidence="1 2" key="1">
    <citation type="journal article" date="2016" name="Sci. Rep.">
        <title>Metabolic traits of an uncultured archaeal lineage -MSBL1- from brine pools of the Red Sea.</title>
        <authorList>
            <person name="Mwirichia R."/>
            <person name="Alam I."/>
            <person name="Rashid M."/>
            <person name="Vinu M."/>
            <person name="Ba-Alawi W."/>
            <person name="Anthony Kamau A."/>
            <person name="Kamanda Ngugi D."/>
            <person name="Goker M."/>
            <person name="Klenk H.P."/>
            <person name="Bajic V."/>
            <person name="Stingl U."/>
        </authorList>
    </citation>
    <scope>NUCLEOTIDE SEQUENCE [LARGE SCALE GENOMIC DNA]</scope>
    <source>
        <strain evidence="1">SCGC-AAA385D11</strain>
    </source>
</reference>
<accession>A0A133VP27</accession>
<sequence length="59" mass="7457">MIEIHERIKEKLNEEGIDRTIKEFLRKILAEELRHFEEKRWRYGKKYDQYIKKYASVKE</sequence>
<dbReference type="EMBL" id="LHYK01000007">
    <property type="protein sequence ID" value="KXB08209.1"/>
    <property type="molecule type" value="Genomic_DNA"/>
</dbReference>
<organism evidence="1 2">
    <name type="scientific">candidate division MSBL1 archaeon SCGC-AAA385D11</name>
    <dbReference type="NCBI Taxonomy" id="1698286"/>
    <lineage>
        <taxon>Archaea</taxon>
        <taxon>Methanobacteriati</taxon>
        <taxon>Methanobacteriota</taxon>
        <taxon>candidate division MSBL1</taxon>
    </lineage>
</organism>
<gene>
    <name evidence="1" type="ORF">AKJ58_00645</name>
</gene>
<keyword evidence="2" id="KW-1185">Reference proteome</keyword>
<dbReference type="AlphaFoldDB" id="A0A133VP27"/>
<dbReference type="Proteomes" id="UP000070256">
    <property type="component" value="Unassembled WGS sequence"/>
</dbReference>
<name>A0A133VP27_9EURY</name>
<protein>
    <submittedName>
        <fullName evidence="1">Uncharacterized protein</fullName>
    </submittedName>
</protein>
<proteinExistence type="predicted"/>
<evidence type="ECO:0000313" key="2">
    <source>
        <dbReference type="Proteomes" id="UP000070256"/>
    </source>
</evidence>
<comment type="caution">
    <text evidence="1">The sequence shown here is derived from an EMBL/GenBank/DDBJ whole genome shotgun (WGS) entry which is preliminary data.</text>
</comment>